<protein>
    <recommendedName>
        <fullName evidence="4">Tetraspanin</fullName>
    </recommendedName>
</protein>
<keyword evidence="1" id="KW-0812">Transmembrane</keyword>
<organism evidence="2 3">
    <name type="scientific">Guyanagaster necrorhizus</name>
    <dbReference type="NCBI Taxonomy" id="856835"/>
    <lineage>
        <taxon>Eukaryota</taxon>
        <taxon>Fungi</taxon>
        <taxon>Dikarya</taxon>
        <taxon>Basidiomycota</taxon>
        <taxon>Agaricomycotina</taxon>
        <taxon>Agaricomycetes</taxon>
        <taxon>Agaricomycetidae</taxon>
        <taxon>Agaricales</taxon>
        <taxon>Marasmiineae</taxon>
        <taxon>Physalacriaceae</taxon>
        <taxon>Guyanagaster</taxon>
    </lineage>
</organism>
<feature type="transmembrane region" description="Helical" evidence="1">
    <location>
        <begin position="57"/>
        <end position="76"/>
    </location>
</feature>
<feature type="transmembrane region" description="Helical" evidence="1">
    <location>
        <begin position="12"/>
        <end position="37"/>
    </location>
</feature>
<evidence type="ECO:0008006" key="4">
    <source>
        <dbReference type="Google" id="ProtNLM"/>
    </source>
</evidence>
<feature type="transmembrane region" description="Helical" evidence="1">
    <location>
        <begin position="88"/>
        <end position="112"/>
    </location>
</feature>
<evidence type="ECO:0000313" key="3">
    <source>
        <dbReference type="Proteomes" id="UP000812287"/>
    </source>
</evidence>
<accession>A0A9P8AUF1</accession>
<evidence type="ECO:0000256" key="1">
    <source>
        <dbReference type="SAM" id="Phobius"/>
    </source>
</evidence>
<proteinExistence type="predicted"/>
<sequence>MIHVHLRKFFFCLPLRMGIFGLSFFEMAGGGIVAAAGWLQVSQLDTHPLAAFDTVALYFHTVVFSLLATVGLFGLISAMTKKRGLVQVYGVLLVIALGVSVTSGIMALYSLFRVKDARTVKQCVNGATDKLTEKVCQNGIAIFKGTGVAIYAVSWVTLSYCYLIAASYAAQLRKDMEDQKTSPVMLMGKTISSPEPLVTYNSVGAPGYNQGYAFSRVREPSNAQAA</sequence>
<evidence type="ECO:0000313" key="2">
    <source>
        <dbReference type="EMBL" id="KAG7448190.1"/>
    </source>
</evidence>
<comment type="caution">
    <text evidence="2">The sequence shown here is derived from an EMBL/GenBank/DDBJ whole genome shotgun (WGS) entry which is preliminary data.</text>
</comment>
<feature type="transmembrane region" description="Helical" evidence="1">
    <location>
        <begin position="148"/>
        <end position="170"/>
    </location>
</feature>
<keyword evidence="1" id="KW-0472">Membrane</keyword>
<keyword evidence="3" id="KW-1185">Reference proteome</keyword>
<name>A0A9P8AUF1_9AGAR</name>
<dbReference type="RefSeq" id="XP_043041690.1">
    <property type="nucleotide sequence ID" value="XM_043183034.1"/>
</dbReference>
<dbReference type="OrthoDB" id="3239304at2759"/>
<gene>
    <name evidence="2" type="ORF">BT62DRAFT_890739</name>
</gene>
<keyword evidence="1" id="KW-1133">Transmembrane helix</keyword>
<dbReference type="AlphaFoldDB" id="A0A9P8AUF1"/>
<dbReference type="GeneID" id="66105331"/>
<dbReference type="Proteomes" id="UP000812287">
    <property type="component" value="Unassembled WGS sequence"/>
</dbReference>
<reference evidence="2" key="1">
    <citation type="submission" date="2020-11" db="EMBL/GenBank/DDBJ databases">
        <title>Adaptations for nitrogen fixation in a non-lichenized fungal sporocarp promotes dispersal by wood-feeding termites.</title>
        <authorList>
            <consortium name="DOE Joint Genome Institute"/>
            <person name="Koch R.A."/>
            <person name="Yoon G."/>
            <person name="Arayal U."/>
            <person name="Lail K."/>
            <person name="Amirebrahimi M."/>
            <person name="Labutti K."/>
            <person name="Lipzen A."/>
            <person name="Riley R."/>
            <person name="Barry K."/>
            <person name="Henrissat B."/>
            <person name="Grigoriev I.V."/>
            <person name="Herr J.R."/>
            <person name="Aime M.C."/>
        </authorList>
    </citation>
    <scope>NUCLEOTIDE SEQUENCE</scope>
    <source>
        <strain evidence="2">MCA 3950</strain>
    </source>
</reference>
<dbReference type="EMBL" id="MU250530">
    <property type="protein sequence ID" value="KAG7448190.1"/>
    <property type="molecule type" value="Genomic_DNA"/>
</dbReference>